<evidence type="ECO:0000256" key="1">
    <source>
        <dbReference type="SAM" id="MobiDB-lite"/>
    </source>
</evidence>
<name>A0AAE3XRD8_9BACT</name>
<evidence type="ECO:0000313" key="2">
    <source>
        <dbReference type="EMBL" id="MDR6240049.1"/>
    </source>
</evidence>
<comment type="caution">
    <text evidence="2">The sequence shown here is derived from an EMBL/GenBank/DDBJ whole genome shotgun (WGS) entry which is preliminary data.</text>
</comment>
<dbReference type="Proteomes" id="UP001185092">
    <property type="component" value="Unassembled WGS sequence"/>
</dbReference>
<feature type="region of interest" description="Disordered" evidence="1">
    <location>
        <begin position="1"/>
        <end position="26"/>
    </location>
</feature>
<proteinExistence type="predicted"/>
<feature type="compositionally biased region" description="Basic and acidic residues" evidence="1">
    <location>
        <begin position="1"/>
        <end position="19"/>
    </location>
</feature>
<sequence>MQEQKQKQEELNLKKDEPKGNSQSKLSLQDYKNYALITGLTYYGGNQFKKRMENVKSPYPIYRSPLDIIMKQNYFKKAPSGIKMVALSAFLSSYGISKLNKNGHFDVIKDLAKYTKKGTAQYDPKDHQYSENI</sequence>
<organism evidence="2 3">
    <name type="scientific">Aureibacter tunicatorum</name>
    <dbReference type="NCBI Taxonomy" id="866807"/>
    <lineage>
        <taxon>Bacteria</taxon>
        <taxon>Pseudomonadati</taxon>
        <taxon>Bacteroidota</taxon>
        <taxon>Cytophagia</taxon>
        <taxon>Cytophagales</taxon>
        <taxon>Persicobacteraceae</taxon>
        <taxon>Aureibacter</taxon>
    </lineage>
</organism>
<accession>A0AAE3XRD8</accession>
<protein>
    <submittedName>
        <fullName evidence="2">Uncharacterized protein</fullName>
    </submittedName>
</protein>
<reference evidence="2" key="1">
    <citation type="submission" date="2023-07" db="EMBL/GenBank/DDBJ databases">
        <title>Genomic Encyclopedia of Type Strains, Phase IV (KMG-IV): sequencing the most valuable type-strain genomes for metagenomic binning, comparative biology and taxonomic classification.</title>
        <authorList>
            <person name="Goeker M."/>
        </authorList>
    </citation>
    <scope>NUCLEOTIDE SEQUENCE</scope>
    <source>
        <strain evidence="2">DSM 26174</strain>
    </source>
</reference>
<evidence type="ECO:0000313" key="3">
    <source>
        <dbReference type="Proteomes" id="UP001185092"/>
    </source>
</evidence>
<dbReference type="EMBL" id="JAVDQD010000003">
    <property type="protein sequence ID" value="MDR6240049.1"/>
    <property type="molecule type" value="Genomic_DNA"/>
</dbReference>
<dbReference type="AlphaFoldDB" id="A0AAE3XRD8"/>
<gene>
    <name evidence="2" type="ORF">HNQ88_003097</name>
</gene>
<dbReference type="RefSeq" id="WP_309939875.1">
    <property type="nucleotide sequence ID" value="NZ_AP025305.1"/>
</dbReference>
<keyword evidence="3" id="KW-1185">Reference proteome</keyword>